<gene>
    <name evidence="1" type="primary">ubiF_2</name>
    <name evidence="1" type="ORF">NCTC10975_02519</name>
</gene>
<organism evidence="1 2">
    <name type="scientific">Proteus mirabilis</name>
    <dbReference type="NCBI Taxonomy" id="584"/>
    <lineage>
        <taxon>Bacteria</taxon>
        <taxon>Pseudomonadati</taxon>
        <taxon>Pseudomonadota</taxon>
        <taxon>Gammaproteobacteria</taxon>
        <taxon>Enterobacterales</taxon>
        <taxon>Morganellaceae</taxon>
        <taxon>Proteus</taxon>
    </lineage>
</organism>
<keyword evidence="1" id="KW-0560">Oxidoreductase</keyword>
<accession>A0A2X2BQG6</accession>
<proteinExistence type="predicted"/>
<evidence type="ECO:0000313" key="1">
    <source>
        <dbReference type="EMBL" id="SPY96788.1"/>
    </source>
</evidence>
<sequence length="54" mass="5894">MPDNMLMQAGMDLFYHAFSHQLPGLKLARNIGLLAAQHAGKAKEAALRYALGIK</sequence>
<dbReference type="InterPro" id="IPR036188">
    <property type="entry name" value="FAD/NAD-bd_sf"/>
</dbReference>
<evidence type="ECO:0000313" key="2">
    <source>
        <dbReference type="Proteomes" id="UP000251485"/>
    </source>
</evidence>
<reference evidence="1 2" key="1">
    <citation type="submission" date="2018-06" db="EMBL/GenBank/DDBJ databases">
        <authorList>
            <consortium name="Pathogen Informatics"/>
            <person name="Doyle S."/>
        </authorList>
    </citation>
    <scope>NUCLEOTIDE SEQUENCE [LARGE SCALE GENOMIC DNA]</scope>
    <source>
        <strain evidence="1 2">NCTC10975</strain>
    </source>
</reference>
<dbReference type="Gene3D" id="3.50.50.60">
    <property type="entry name" value="FAD/NAD(P)-binding domain"/>
    <property type="match status" value="1"/>
</dbReference>
<dbReference type="EMBL" id="UAUE01000020">
    <property type="protein sequence ID" value="SPY96788.1"/>
    <property type="molecule type" value="Genomic_DNA"/>
</dbReference>
<dbReference type="Proteomes" id="UP000251485">
    <property type="component" value="Unassembled WGS sequence"/>
</dbReference>
<dbReference type="AlphaFoldDB" id="A0A2X2BQG6"/>
<protein>
    <submittedName>
        <fullName evidence="1">2-octaprenyl-3-methyl-6-methoxy-1,4-benzoquinol hydroxylase</fullName>
        <ecNumber evidence="1">1.14.13.-</ecNumber>
    </submittedName>
</protein>
<name>A0A2X2BQG6_PROMI</name>
<dbReference type="EC" id="1.14.13.-" evidence="1"/>
<dbReference type="GO" id="GO:0016491">
    <property type="term" value="F:oxidoreductase activity"/>
    <property type="evidence" value="ECO:0007669"/>
    <property type="project" value="UniProtKB-KW"/>
</dbReference>